<dbReference type="AlphaFoldDB" id="A0A816KSR1"/>
<comment type="caution">
    <text evidence="4">The sequence shown here is derived from an EMBL/GenBank/DDBJ whole genome shotgun (WGS) entry which is preliminary data.</text>
</comment>
<keyword evidence="1" id="KW-0472">Membrane</keyword>
<keyword evidence="1" id="KW-1133">Transmembrane helix</keyword>
<protein>
    <submittedName>
        <fullName evidence="4">Uncharacterized protein</fullName>
    </submittedName>
</protein>
<dbReference type="Proteomes" id="UP000663855">
    <property type="component" value="Unassembled WGS sequence"/>
</dbReference>
<evidence type="ECO:0000313" key="8">
    <source>
        <dbReference type="EMBL" id="CAF3799538.1"/>
    </source>
</evidence>
<reference evidence="4" key="1">
    <citation type="submission" date="2021-02" db="EMBL/GenBank/DDBJ databases">
        <authorList>
            <person name="Nowell W R."/>
        </authorList>
    </citation>
    <scope>NUCLEOTIDE SEQUENCE</scope>
</reference>
<dbReference type="Proteomes" id="UP000663866">
    <property type="component" value="Unassembled WGS sequence"/>
</dbReference>
<evidence type="ECO:0000313" key="7">
    <source>
        <dbReference type="EMBL" id="CAF3781023.1"/>
    </source>
</evidence>
<keyword evidence="1" id="KW-0812">Transmembrane</keyword>
<dbReference type="EMBL" id="CAJNRG010001464">
    <property type="protein sequence ID" value="CAF2033529.1"/>
    <property type="molecule type" value="Genomic_DNA"/>
</dbReference>
<dbReference type="Proteomes" id="UP000681720">
    <property type="component" value="Unassembled WGS sequence"/>
</dbReference>
<evidence type="ECO:0000313" key="12">
    <source>
        <dbReference type="Proteomes" id="UP000663824"/>
    </source>
</evidence>
<dbReference type="Proteomes" id="UP000681967">
    <property type="component" value="Unassembled WGS sequence"/>
</dbReference>
<dbReference type="EMBL" id="CAJNOV010000125">
    <property type="protein sequence ID" value="CAF0993529.1"/>
    <property type="molecule type" value="Genomic_DNA"/>
</dbReference>
<dbReference type="EMBL" id="CAJNRE010000110">
    <property type="protein sequence ID" value="CAF1919521.1"/>
    <property type="molecule type" value="Genomic_DNA"/>
</dbReference>
<dbReference type="EMBL" id="CAJOBG010000335">
    <property type="protein sequence ID" value="CAF3799538.1"/>
    <property type="molecule type" value="Genomic_DNA"/>
</dbReference>
<dbReference type="Proteomes" id="UP000663887">
    <property type="component" value="Unassembled WGS sequence"/>
</dbReference>
<dbReference type="Proteomes" id="UP000676336">
    <property type="component" value="Unassembled WGS sequence"/>
</dbReference>
<dbReference type="Proteomes" id="UP000663856">
    <property type="component" value="Unassembled WGS sequence"/>
</dbReference>
<dbReference type="EMBL" id="CAJOBI010000011">
    <property type="protein sequence ID" value="CAF3781023.1"/>
    <property type="molecule type" value="Genomic_DNA"/>
</dbReference>
<dbReference type="EMBL" id="CAJOBJ010002128">
    <property type="protein sequence ID" value="CAF3912261.1"/>
    <property type="molecule type" value="Genomic_DNA"/>
</dbReference>
<sequence length="66" mass="7668">MEYIETFSQQIDCGTQLIIVMSIILPAFVVFSLLICWIISSHPQQASSVIEFRIRQQLDFQNFSDK</sequence>
<evidence type="ECO:0000313" key="9">
    <source>
        <dbReference type="EMBL" id="CAF3835664.1"/>
    </source>
</evidence>
<evidence type="ECO:0000313" key="10">
    <source>
        <dbReference type="EMBL" id="CAF3912261.1"/>
    </source>
</evidence>
<evidence type="ECO:0000313" key="13">
    <source>
        <dbReference type="Proteomes" id="UP000663866"/>
    </source>
</evidence>
<evidence type="ECO:0000313" key="4">
    <source>
        <dbReference type="EMBL" id="CAF1919521.1"/>
    </source>
</evidence>
<proteinExistence type="predicted"/>
<dbReference type="EMBL" id="CAJOBF010000558">
    <property type="protein sequence ID" value="CAF3835664.1"/>
    <property type="molecule type" value="Genomic_DNA"/>
</dbReference>
<evidence type="ECO:0000313" key="3">
    <source>
        <dbReference type="EMBL" id="CAF1209701.1"/>
    </source>
</evidence>
<name>A0A816KSR1_9BILA</name>
<accession>A0A816KSR1</accession>
<dbReference type="EMBL" id="CAJNOW010000023">
    <property type="protein sequence ID" value="CAF1209701.1"/>
    <property type="molecule type" value="Genomic_DNA"/>
</dbReference>
<evidence type="ECO:0000313" key="6">
    <source>
        <dbReference type="EMBL" id="CAF2033529.1"/>
    </source>
</evidence>
<evidence type="ECO:0000313" key="5">
    <source>
        <dbReference type="EMBL" id="CAF1931656.1"/>
    </source>
</evidence>
<feature type="transmembrane region" description="Helical" evidence="1">
    <location>
        <begin position="17"/>
        <end position="39"/>
    </location>
</feature>
<dbReference type="Proteomes" id="UP000663834">
    <property type="component" value="Unassembled WGS sequence"/>
</dbReference>
<dbReference type="Proteomes" id="UP000663824">
    <property type="component" value="Unassembled WGS sequence"/>
</dbReference>
<organism evidence="4 12">
    <name type="scientific">Rotaria magnacalcarata</name>
    <dbReference type="NCBI Taxonomy" id="392030"/>
    <lineage>
        <taxon>Eukaryota</taxon>
        <taxon>Metazoa</taxon>
        <taxon>Spiralia</taxon>
        <taxon>Gnathifera</taxon>
        <taxon>Rotifera</taxon>
        <taxon>Eurotatoria</taxon>
        <taxon>Bdelloidea</taxon>
        <taxon>Philodinida</taxon>
        <taxon>Philodinidae</taxon>
        <taxon>Rotaria</taxon>
    </lineage>
</organism>
<evidence type="ECO:0000313" key="2">
    <source>
        <dbReference type="EMBL" id="CAF0993529.1"/>
    </source>
</evidence>
<dbReference type="EMBL" id="CAJNRF010000041">
    <property type="protein sequence ID" value="CAF1931656.1"/>
    <property type="molecule type" value="Genomic_DNA"/>
</dbReference>
<gene>
    <name evidence="11" type="ORF">BYL167_LOCUS9973</name>
    <name evidence="2" type="ORF">CJN711_LOCUS1977</name>
    <name evidence="10" type="ORF">GIL414_LOCUS7129</name>
    <name evidence="3" type="ORF">KQP761_LOCUS268</name>
    <name evidence="4" type="ORF">MBJ925_LOCUS1718</name>
    <name evidence="8" type="ORF">OVN521_LOCUS3790</name>
    <name evidence="7" type="ORF">SMN809_LOCUS135</name>
    <name evidence="9" type="ORF">UXM345_LOCUS6886</name>
    <name evidence="5" type="ORF">WKI299_LOCUS641</name>
    <name evidence="6" type="ORF">XDN619_LOCUS5458</name>
</gene>
<evidence type="ECO:0000313" key="11">
    <source>
        <dbReference type="EMBL" id="CAF3930356.1"/>
    </source>
</evidence>
<dbReference type="Proteomes" id="UP000663842">
    <property type="component" value="Unassembled WGS sequence"/>
</dbReference>
<evidence type="ECO:0000256" key="1">
    <source>
        <dbReference type="SAM" id="Phobius"/>
    </source>
</evidence>
<keyword evidence="13" id="KW-1185">Reference proteome</keyword>
<dbReference type="OrthoDB" id="9974076at2759"/>
<dbReference type="EMBL" id="CAJOBH010002938">
    <property type="protein sequence ID" value="CAF3930356.1"/>
    <property type="molecule type" value="Genomic_DNA"/>
</dbReference>